<keyword evidence="1" id="KW-0472">Membrane</keyword>
<keyword evidence="1" id="KW-0812">Transmembrane</keyword>
<organism evidence="2 3">
    <name type="scientific">Zingiber officinale</name>
    <name type="common">Ginger</name>
    <name type="synonym">Amomum zingiber</name>
    <dbReference type="NCBI Taxonomy" id="94328"/>
    <lineage>
        <taxon>Eukaryota</taxon>
        <taxon>Viridiplantae</taxon>
        <taxon>Streptophyta</taxon>
        <taxon>Embryophyta</taxon>
        <taxon>Tracheophyta</taxon>
        <taxon>Spermatophyta</taxon>
        <taxon>Magnoliopsida</taxon>
        <taxon>Liliopsida</taxon>
        <taxon>Zingiberales</taxon>
        <taxon>Zingiberaceae</taxon>
        <taxon>Zingiber</taxon>
    </lineage>
</organism>
<name>A0A8J5F2M0_ZINOF</name>
<sequence>MDGIYQLHFVFSLPLSCFSRPLHFFLQVFFPPLSQNPTIRRLPPHRRTLLRTLLAALFAASTFGLAASTFNHLHCLLLTSASSSPPRLSTIFLLAASTFNHLHCLLLTSASSSPSRLSAIFAASCSPAPPRLSLLGFSDVQISTLKKNEALTREREREIVQVLESVNELVQIMKDLSVLVIDKKP</sequence>
<dbReference type="AlphaFoldDB" id="A0A8J5F2M0"/>
<keyword evidence="1" id="KW-1133">Transmembrane helix</keyword>
<dbReference type="EMBL" id="JACMSC010000017">
    <property type="protein sequence ID" value="KAG6480066.1"/>
    <property type="molecule type" value="Genomic_DNA"/>
</dbReference>
<feature type="transmembrane region" description="Helical" evidence="1">
    <location>
        <begin position="49"/>
        <end position="70"/>
    </location>
</feature>
<protein>
    <submittedName>
        <fullName evidence="2">Uncharacterized protein</fullName>
    </submittedName>
</protein>
<evidence type="ECO:0000313" key="3">
    <source>
        <dbReference type="Proteomes" id="UP000734854"/>
    </source>
</evidence>
<accession>A0A8J5F2M0</accession>
<comment type="caution">
    <text evidence="2">The sequence shown here is derived from an EMBL/GenBank/DDBJ whole genome shotgun (WGS) entry which is preliminary data.</text>
</comment>
<reference evidence="2 3" key="1">
    <citation type="submission" date="2020-08" db="EMBL/GenBank/DDBJ databases">
        <title>Plant Genome Project.</title>
        <authorList>
            <person name="Zhang R.-G."/>
        </authorList>
    </citation>
    <scope>NUCLEOTIDE SEQUENCE [LARGE SCALE GENOMIC DNA]</scope>
    <source>
        <tissue evidence="2">Rhizome</tissue>
    </source>
</reference>
<keyword evidence="3" id="KW-1185">Reference proteome</keyword>
<evidence type="ECO:0000256" key="1">
    <source>
        <dbReference type="SAM" id="Phobius"/>
    </source>
</evidence>
<dbReference type="Proteomes" id="UP000734854">
    <property type="component" value="Unassembled WGS sequence"/>
</dbReference>
<proteinExistence type="predicted"/>
<gene>
    <name evidence="2" type="ORF">ZIOFF_063544</name>
</gene>
<evidence type="ECO:0000313" key="2">
    <source>
        <dbReference type="EMBL" id="KAG6480066.1"/>
    </source>
</evidence>
<dbReference type="OrthoDB" id="10251371at2759"/>